<name>A0A162SEA6_9CLOT</name>
<sequence length="180" mass="20553">MFRYVSNVSELSHYIIKNFSCNFNIAVDATLGNGYDTDFLSNNFLKVYSFDIQQCAIKTYENKNINNVILINDSHENFIKYINEKVNCIMYNLGFLPGGDKNITTKCESTLMSLESSLNIIDKGGLITIALYRGHEEGKKEENAVINFVQNLPKEKYGVMLHSFVNRNNLAPFLIVIEKK</sequence>
<dbReference type="PANTHER" id="PTHR35276:SF1">
    <property type="entry name" value="TRNA (MNM(5)S(2)U34)-METHYLTRANSFERASE, CHLOROPLASTIC"/>
    <property type="match status" value="1"/>
</dbReference>
<proteinExistence type="predicted"/>
<evidence type="ECO:0000313" key="2">
    <source>
        <dbReference type="Proteomes" id="UP000076603"/>
    </source>
</evidence>
<dbReference type="GO" id="GO:0008168">
    <property type="term" value="F:methyltransferase activity"/>
    <property type="evidence" value="ECO:0007669"/>
    <property type="project" value="UniProtKB-KW"/>
</dbReference>
<keyword evidence="2" id="KW-1185">Reference proteome</keyword>
<dbReference type="GO" id="GO:0032259">
    <property type="term" value="P:methylation"/>
    <property type="evidence" value="ECO:0007669"/>
    <property type="project" value="UniProtKB-KW"/>
</dbReference>
<dbReference type="OrthoDB" id="9792989at2"/>
<dbReference type="RefSeq" id="WP_066623331.1">
    <property type="nucleotide sequence ID" value="NZ_FQXL01000016.1"/>
</dbReference>
<dbReference type="Pfam" id="PF06962">
    <property type="entry name" value="rRNA_methylase"/>
    <property type="match status" value="1"/>
</dbReference>
<dbReference type="SUPFAM" id="SSF53335">
    <property type="entry name" value="S-adenosyl-L-methionine-dependent methyltransferases"/>
    <property type="match status" value="1"/>
</dbReference>
<dbReference type="Proteomes" id="UP000076603">
    <property type="component" value="Unassembled WGS sequence"/>
</dbReference>
<accession>A0A162SEA6</accession>
<organism evidence="1 2">
    <name type="scientific">Clostridium magnum DSM 2767</name>
    <dbReference type="NCBI Taxonomy" id="1121326"/>
    <lineage>
        <taxon>Bacteria</taxon>
        <taxon>Bacillati</taxon>
        <taxon>Bacillota</taxon>
        <taxon>Clostridia</taxon>
        <taxon>Eubacteriales</taxon>
        <taxon>Clostridiaceae</taxon>
        <taxon>Clostridium</taxon>
    </lineage>
</organism>
<reference evidence="1 2" key="1">
    <citation type="submission" date="2016-04" db="EMBL/GenBank/DDBJ databases">
        <title>Genome sequence of Clostridium magnum DSM 2767.</title>
        <authorList>
            <person name="Poehlein A."/>
            <person name="Uhlig R."/>
            <person name="Fischer R."/>
            <person name="Bahl H."/>
            <person name="Daniel R."/>
        </authorList>
    </citation>
    <scope>NUCLEOTIDE SEQUENCE [LARGE SCALE GENOMIC DNA]</scope>
    <source>
        <strain evidence="1 2">DSM 2767</strain>
    </source>
</reference>
<gene>
    <name evidence="1" type="ORF">CLMAG_28870</name>
</gene>
<protein>
    <submittedName>
        <fullName evidence="1">16S rRNA m(4) methyltransferase</fullName>
    </submittedName>
</protein>
<dbReference type="PANTHER" id="PTHR35276">
    <property type="entry name" value="S-ADENOSYL-L-METHIONINE-DEPENDENT METHYLTRANSFERASES SUPERFAMILY PROTEIN"/>
    <property type="match status" value="1"/>
</dbReference>
<evidence type="ECO:0000313" key="1">
    <source>
        <dbReference type="EMBL" id="KZL91129.1"/>
    </source>
</evidence>
<dbReference type="InterPro" id="IPR010719">
    <property type="entry name" value="MnmM_MeTrfase"/>
</dbReference>
<dbReference type="InterPro" id="IPR029063">
    <property type="entry name" value="SAM-dependent_MTases_sf"/>
</dbReference>
<dbReference type="PATRIC" id="fig|1121326.3.peg.2905"/>
<dbReference type="STRING" id="1121326.CLMAG_28870"/>
<dbReference type="AlphaFoldDB" id="A0A162SEA6"/>
<comment type="caution">
    <text evidence="1">The sequence shown here is derived from an EMBL/GenBank/DDBJ whole genome shotgun (WGS) entry which is preliminary data.</text>
</comment>
<dbReference type="Gene3D" id="3.40.50.150">
    <property type="entry name" value="Vaccinia Virus protein VP39"/>
    <property type="match status" value="1"/>
</dbReference>
<keyword evidence="1" id="KW-0808">Transferase</keyword>
<dbReference type="EMBL" id="LWAE01000003">
    <property type="protein sequence ID" value="KZL91129.1"/>
    <property type="molecule type" value="Genomic_DNA"/>
</dbReference>
<keyword evidence="1" id="KW-0489">Methyltransferase</keyword>